<feature type="transmembrane region" description="Helical" evidence="1">
    <location>
        <begin position="29"/>
        <end position="49"/>
    </location>
</feature>
<evidence type="ECO:0000256" key="1">
    <source>
        <dbReference type="SAM" id="Phobius"/>
    </source>
</evidence>
<proteinExistence type="predicted"/>
<dbReference type="EMBL" id="BMQJ01000012">
    <property type="protein sequence ID" value="GGQ12738.1"/>
    <property type="molecule type" value="Genomic_DNA"/>
</dbReference>
<protein>
    <submittedName>
        <fullName evidence="2">Uncharacterized protein</fullName>
    </submittedName>
</protein>
<gene>
    <name evidence="2" type="ORF">GCM10010140_48750</name>
</gene>
<keyword evidence="1" id="KW-0472">Membrane</keyword>
<comment type="caution">
    <text evidence="2">The sequence shown here is derived from an EMBL/GenBank/DDBJ whole genome shotgun (WGS) entry which is preliminary data.</text>
</comment>
<sequence>MSFEERILMELKDEITARAERRRRTGRRLFAGAAVAGLAAAAAIVVPLLTGVEQPAYAVTRNTDGTIDVRLNEFRDADKLEQDLGKLGVDADITYLPPGKWCGEDRGKAIGGDGSPEDWDASASGRAARLDHDGLRIDPRYVGKGRTLVMMFSEAKNASAGPKPKTEWQLGSFVVEGPARPCVVVDNPLWKDTGGSGRPPAGD</sequence>
<keyword evidence="1" id="KW-0812">Transmembrane</keyword>
<dbReference type="RefSeq" id="WP_189248758.1">
    <property type="nucleotide sequence ID" value="NZ_BMQJ01000012.1"/>
</dbReference>
<name>A0ABQ2R7L8_9ACTN</name>
<reference evidence="3" key="1">
    <citation type="journal article" date="2019" name="Int. J. Syst. Evol. Microbiol.">
        <title>The Global Catalogue of Microorganisms (GCM) 10K type strain sequencing project: providing services to taxonomists for standard genome sequencing and annotation.</title>
        <authorList>
            <consortium name="The Broad Institute Genomics Platform"/>
            <consortium name="The Broad Institute Genome Sequencing Center for Infectious Disease"/>
            <person name="Wu L."/>
            <person name="Ma J."/>
        </authorList>
    </citation>
    <scope>NUCLEOTIDE SEQUENCE [LARGE SCALE GENOMIC DNA]</scope>
    <source>
        <strain evidence="3">JCM 3115</strain>
    </source>
</reference>
<organism evidence="2 3">
    <name type="scientific">Streptosporangium pseudovulgare</name>
    <dbReference type="NCBI Taxonomy" id="35765"/>
    <lineage>
        <taxon>Bacteria</taxon>
        <taxon>Bacillati</taxon>
        <taxon>Actinomycetota</taxon>
        <taxon>Actinomycetes</taxon>
        <taxon>Streptosporangiales</taxon>
        <taxon>Streptosporangiaceae</taxon>
        <taxon>Streptosporangium</taxon>
    </lineage>
</organism>
<keyword evidence="1" id="KW-1133">Transmembrane helix</keyword>
<evidence type="ECO:0000313" key="2">
    <source>
        <dbReference type="EMBL" id="GGQ12738.1"/>
    </source>
</evidence>
<dbReference type="Proteomes" id="UP000611554">
    <property type="component" value="Unassembled WGS sequence"/>
</dbReference>
<accession>A0ABQ2R7L8</accession>
<evidence type="ECO:0000313" key="3">
    <source>
        <dbReference type="Proteomes" id="UP000611554"/>
    </source>
</evidence>
<keyword evidence="3" id="KW-1185">Reference proteome</keyword>